<feature type="compositionally biased region" description="Low complexity" evidence="1">
    <location>
        <begin position="315"/>
        <end position="344"/>
    </location>
</feature>
<dbReference type="AlphaFoldDB" id="A0A371D8F0"/>
<gene>
    <name evidence="2" type="ORF">OH76DRAFT_630165</name>
</gene>
<dbReference type="EMBL" id="KZ857409">
    <property type="protein sequence ID" value="RDX48800.1"/>
    <property type="molecule type" value="Genomic_DNA"/>
</dbReference>
<evidence type="ECO:0000256" key="1">
    <source>
        <dbReference type="SAM" id="MobiDB-lite"/>
    </source>
</evidence>
<dbReference type="Proteomes" id="UP000256964">
    <property type="component" value="Unassembled WGS sequence"/>
</dbReference>
<sequence length="344" mass="38969">MPLLSPYACLPHRNRGIKGRRYYEQAVEWRAWEIHDGPVGLWKYLKNRLKEQGEANFLPPFDYRSGAIYDIYLGAPPSLPDRFCHGSSILEHCKSRLPAWTWGRCNDALNDALSHSKFEFTLEGEREQAMLRAVDFVCASPEYAARPADTPTEEPTPRVHALLATLRCAVPPPPDPEDWDVVLQPASYTLDVRADRFEWSAKYLEDVFAALLEAIEEHETEAEYWKTVRWMVYDKVRRPSIRRLGPAAHAYMYARWQYASIFARGLRYDRLSKTWSDGAREWLQGRMSEDVLRGSLRGLCESGRKYNELLPDPRAGAPPSSAPISGSSAASSSTAVAGPSSAPY</sequence>
<feature type="region of interest" description="Disordered" evidence="1">
    <location>
        <begin position="309"/>
        <end position="344"/>
    </location>
</feature>
<organism evidence="2 3">
    <name type="scientific">Lentinus brumalis</name>
    <dbReference type="NCBI Taxonomy" id="2498619"/>
    <lineage>
        <taxon>Eukaryota</taxon>
        <taxon>Fungi</taxon>
        <taxon>Dikarya</taxon>
        <taxon>Basidiomycota</taxon>
        <taxon>Agaricomycotina</taxon>
        <taxon>Agaricomycetes</taxon>
        <taxon>Polyporales</taxon>
        <taxon>Polyporaceae</taxon>
        <taxon>Lentinus</taxon>
    </lineage>
</organism>
<accession>A0A371D8F0</accession>
<name>A0A371D8F0_9APHY</name>
<dbReference type="OrthoDB" id="3058642at2759"/>
<proteinExistence type="predicted"/>
<evidence type="ECO:0000313" key="2">
    <source>
        <dbReference type="EMBL" id="RDX48800.1"/>
    </source>
</evidence>
<keyword evidence="3" id="KW-1185">Reference proteome</keyword>
<evidence type="ECO:0000313" key="3">
    <source>
        <dbReference type="Proteomes" id="UP000256964"/>
    </source>
</evidence>
<reference evidence="2 3" key="1">
    <citation type="journal article" date="2018" name="Biotechnol. Biofuels">
        <title>Integrative visual omics of the white-rot fungus Polyporus brumalis exposes the biotechnological potential of its oxidative enzymes for delignifying raw plant biomass.</title>
        <authorList>
            <person name="Miyauchi S."/>
            <person name="Rancon A."/>
            <person name="Drula E."/>
            <person name="Hage H."/>
            <person name="Chaduli D."/>
            <person name="Favel A."/>
            <person name="Grisel S."/>
            <person name="Henrissat B."/>
            <person name="Herpoel-Gimbert I."/>
            <person name="Ruiz-Duenas F.J."/>
            <person name="Chevret D."/>
            <person name="Hainaut M."/>
            <person name="Lin J."/>
            <person name="Wang M."/>
            <person name="Pangilinan J."/>
            <person name="Lipzen A."/>
            <person name="Lesage-Meessen L."/>
            <person name="Navarro D."/>
            <person name="Riley R."/>
            <person name="Grigoriev I.V."/>
            <person name="Zhou S."/>
            <person name="Raouche S."/>
            <person name="Rosso M.N."/>
        </authorList>
    </citation>
    <scope>NUCLEOTIDE SEQUENCE [LARGE SCALE GENOMIC DNA]</scope>
    <source>
        <strain evidence="2 3">BRFM 1820</strain>
    </source>
</reference>
<protein>
    <submittedName>
        <fullName evidence="2">Uncharacterized protein</fullName>
    </submittedName>
</protein>